<dbReference type="Proteomes" id="UP000678499">
    <property type="component" value="Unassembled WGS sequence"/>
</dbReference>
<dbReference type="EMBL" id="CAJPEX010002671">
    <property type="protein sequence ID" value="CAG0921327.1"/>
    <property type="molecule type" value="Genomic_DNA"/>
</dbReference>
<feature type="region of interest" description="Disordered" evidence="1">
    <location>
        <begin position="1"/>
        <end position="251"/>
    </location>
</feature>
<dbReference type="InterPro" id="IPR052145">
    <property type="entry name" value="Mediator/Homeobox_domain"/>
</dbReference>
<feature type="compositionally biased region" description="Low complexity" evidence="1">
    <location>
        <begin position="93"/>
        <end position="102"/>
    </location>
</feature>
<dbReference type="PANTHER" id="PTHR24330">
    <property type="entry name" value="HOMEOBOX PROTEIN BARH-LIKE"/>
    <property type="match status" value="1"/>
</dbReference>
<organism evidence="2">
    <name type="scientific">Notodromas monacha</name>
    <dbReference type="NCBI Taxonomy" id="399045"/>
    <lineage>
        <taxon>Eukaryota</taxon>
        <taxon>Metazoa</taxon>
        <taxon>Ecdysozoa</taxon>
        <taxon>Arthropoda</taxon>
        <taxon>Crustacea</taxon>
        <taxon>Oligostraca</taxon>
        <taxon>Ostracoda</taxon>
        <taxon>Podocopa</taxon>
        <taxon>Podocopida</taxon>
        <taxon>Cypridocopina</taxon>
        <taxon>Cypridoidea</taxon>
        <taxon>Cyprididae</taxon>
        <taxon>Notodromas</taxon>
    </lineage>
</organism>
<dbReference type="EMBL" id="OA884708">
    <property type="protein sequence ID" value="CAD7281175.1"/>
    <property type="molecule type" value="Genomic_DNA"/>
</dbReference>
<feature type="compositionally biased region" description="Low complexity" evidence="1">
    <location>
        <begin position="235"/>
        <end position="248"/>
    </location>
</feature>
<feature type="compositionally biased region" description="Polar residues" evidence="1">
    <location>
        <begin position="103"/>
        <end position="119"/>
    </location>
</feature>
<dbReference type="AlphaFoldDB" id="A0A7R9BTV5"/>
<reference evidence="2" key="1">
    <citation type="submission" date="2020-11" db="EMBL/GenBank/DDBJ databases">
        <authorList>
            <person name="Tran Van P."/>
        </authorList>
    </citation>
    <scope>NUCLEOTIDE SEQUENCE</scope>
</reference>
<feature type="region of interest" description="Disordered" evidence="1">
    <location>
        <begin position="303"/>
        <end position="404"/>
    </location>
</feature>
<evidence type="ECO:0000313" key="3">
    <source>
        <dbReference type="Proteomes" id="UP000678499"/>
    </source>
</evidence>
<feature type="compositionally biased region" description="Polar residues" evidence="1">
    <location>
        <begin position="320"/>
        <end position="351"/>
    </location>
</feature>
<sequence length="404" mass="44859">MDVKLEAQKCDHPVRPECIREPSEKSSSRVSHSSSETHSSTQQQQQQQKHSAGKNSRKRPHQQITEDRANQRNAPSASPQQQQKQHRQHHHNQQQQQQQKHQMSPQQKVESRAAATSTLDADVEALHGRRSYSLQAQARTPALFSQGLIQPGPGRDEIDFPDDFYDEFVPKQETDVPDPGNANNNKRQQVPQNRPNSLEASSYPIGFQPNQTPFRPIPRPAGLPIMTSSEEDRSPPTSTSHPSQQKQQAKFTLSDARAAMLLLNNNNQNNNSPASAFGKDSGSSSLETETMFYPVLKPGYNGPSAVVRHHKKTQGKSPGIKNQQRPNNDEGSWQQEVSSEAPVSSQGSQSIFGKGAGSGSLEDEEDSSEPGRPLTRKHNNGNNNKRMFGGARHPEYQQQGKCLI</sequence>
<accession>A0A7R9BTV5</accession>
<feature type="compositionally biased region" description="Basic residues" evidence="1">
    <location>
        <begin position="51"/>
        <end position="61"/>
    </location>
</feature>
<name>A0A7R9BTV5_9CRUS</name>
<evidence type="ECO:0000313" key="2">
    <source>
        <dbReference type="EMBL" id="CAD7281175.1"/>
    </source>
</evidence>
<proteinExistence type="predicted"/>
<feature type="compositionally biased region" description="Basic and acidic residues" evidence="1">
    <location>
        <begin position="1"/>
        <end position="27"/>
    </location>
</feature>
<protein>
    <submittedName>
        <fullName evidence="2">Uncharacterized protein</fullName>
    </submittedName>
</protein>
<feature type="compositionally biased region" description="Low complexity" evidence="1">
    <location>
        <begin position="71"/>
        <end position="83"/>
    </location>
</feature>
<feature type="region of interest" description="Disordered" evidence="1">
    <location>
        <begin position="265"/>
        <end position="284"/>
    </location>
</feature>
<feature type="compositionally biased region" description="Low complexity" evidence="1">
    <location>
        <begin position="28"/>
        <end position="50"/>
    </location>
</feature>
<keyword evidence="3" id="KW-1185">Reference proteome</keyword>
<evidence type="ECO:0000256" key="1">
    <source>
        <dbReference type="SAM" id="MobiDB-lite"/>
    </source>
</evidence>
<gene>
    <name evidence="2" type="ORF">NMOB1V02_LOCUS8826</name>
</gene>
<feature type="compositionally biased region" description="Polar residues" evidence="1">
    <location>
        <begin position="181"/>
        <end position="200"/>
    </location>
</feature>